<feature type="transmembrane region" description="Helical" evidence="1">
    <location>
        <begin position="49"/>
        <end position="70"/>
    </location>
</feature>
<sequence length="73" mass="8201">MALVALLLVGFAVPSLWGGLAVLPVLLFVGWLAYLSWPSLRLWGRLMRVVLLTFLVLVVADRFVAFTRLLGWF</sequence>
<dbReference type="Pfam" id="PF20444">
    <property type="entry name" value="DUF6703"/>
    <property type="match status" value="1"/>
</dbReference>
<accession>A0A1G7S8V9</accession>
<gene>
    <name evidence="2" type="ORF">SAMN05421505_102213</name>
</gene>
<name>A0A1G7S8V9_9ACTN</name>
<reference evidence="2 3" key="1">
    <citation type="submission" date="2016-10" db="EMBL/GenBank/DDBJ databases">
        <authorList>
            <person name="de Groot N.N."/>
        </authorList>
    </citation>
    <scope>NUCLEOTIDE SEQUENCE [LARGE SCALE GENOMIC DNA]</scope>
    <source>
        <strain evidence="2 3">CPCC 201354</strain>
    </source>
</reference>
<proteinExistence type="predicted"/>
<dbReference type="STRING" id="504805.SAMN05421505_102213"/>
<organism evidence="2 3">
    <name type="scientific">Sinosporangium album</name>
    <dbReference type="NCBI Taxonomy" id="504805"/>
    <lineage>
        <taxon>Bacteria</taxon>
        <taxon>Bacillati</taxon>
        <taxon>Actinomycetota</taxon>
        <taxon>Actinomycetes</taxon>
        <taxon>Streptosporangiales</taxon>
        <taxon>Streptosporangiaceae</taxon>
        <taxon>Sinosporangium</taxon>
    </lineage>
</organism>
<keyword evidence="1" id="KW-0812">Transmembrane</keyword>
<keyword evidence="1" id="KW-0472">Membrane</keyword>
<feature type="transmembrane region" description="Helical" evidence="1">
    <location>
        <begin position="16"/>
        <end position="37"/>
    </location>
</feature>
<keyword evidence="1" id="KW-1133">Transmembrane helix</keyword>
<evidence type="ECO:0000256" key="1">
    <source>
        <dbReference type="SAM" id="Phobius"/>
    </source>
</evidence>
<evidence type="ECO:0000313" key="3">
    <source>
        <dbReference type="Proteomes" id="UP000198923"/>
    </source>
</evidence>
<dbReference type="AlphaFoldDB" id="A0A1G7S8V9"/>
<protein>
    <submittedName>
        <fullName evidence="2">Uncharacterized protein</fullName>
    </submittedName>
</protein>
<evidence type="ECO:0000313" key="2">
    <source>
        <dbReference type="EMBL" id="SDG19497.1"/>
    </source>
</evidence>
<dbReference type="Proteomes" id="UP000198923">
    <property type="component" value="Unassembled WGS sequence"/>
</dbReference>
<dbReference type="InterPro" id="IPR046549">
    <property type="entry name" value="DUF6703"/>
</dbReference>
<dbReference type="EMBL" id="FNCN01000002">
    <property type="protein sequence ID" value="SDG19497.1"/>
    <property type="molecule type" value="Genomic_DNA"/>
</dbReference>
<keyword evidence="3" id="KW-1185">Reference proteome</keyword>